<reference evidence="1 2" key="1">
    <citation type="journal article" date="2020" name="Phytopathology">
        <title>Genome Sequence Resources of Colletotrichum truncatum, C. plurivorum, C. musicola, and C. sojae: Four Species Pathogenic to Soybean (Glycine max).</title>
        <authorList>
            <person name="Rogerio F."/>
            <person name="Boufleur T.R."/>
            <person name="Ciampi-Guillardi M."/>
            <person name="Sukno S.A."/>
            <person name="Thon M.R."/>
            <person name="Massola Junior N.S."/>
            <person name="Baroncelli R."/>
        </authorList>
    </citation>
    <scope>NUCLEOTIDE SEQUENCE [LARGE SCALE GENOMIC DNA]</scope>
    <source>
        <strain evidence="1 2">CMES1059</strain>
    </source>
</reference>
<sequence length="480" mass="54429">MKLRSNTTYSLDDANGNLRWAVLPAEVRLMILKELLEELKRGNERHELSYWASVSGEWQGFFEPQNFLDLKIQFPGVDIDDLNSIVYGYRRNLVKKISLHVQTEEYDSANQFDKPETKATIKANNKIITQALKKLFCALSTWVHSSPTGGIKLELSASSPSDADHPWKHRHGLLTQHDRSRTHSLNSKQRLLGNLLDRSSRSLSLDQVSIVKRFSVNQLCYRSLSSALLAEVLRSLCRLRTISYEPWYAVDQTGQTPRNEAMVTLLDFASQSATVKSVHLWEAQSSLHGNSRFYRPANDNLVSSAVNASYNLRGFTLCHAVDAKDFFQHASKDVSGNPTEAMNDVRVWPVLSYLALTTRIGDLASSPSNLVNLLLEASEAALRMPLLRLMEIWAPGAGEVFIFRYDARKDVALLTVAATWQIALNEKVVRSWEMVASRCARRELTYETRLVEPKTTASNSLYAYCFSLRLGKLLREWQWA</sequence>
<evidence type="ECO:0000313" key="2">
    <source>
        <dbReference type="Proteomes" id="UP000805649"/>
    </source>
</evidence>
<comment type="caution">
    <text evidence="1">The sequence shown here is derived from an EMBL/GenBank/DDBJ whole genome shotgun (WGS) entry which is preliminary data.</text>
</comment>
<organism evidence="1 2">
    <name type="scientific">Colletotrichum truncatum</name>
    <name type="common">Anthracnose fungus</name>
    <name type="synonym">Colletotrichum capsici</name>
    <dbReference type="NCBI Taxonomy" id="5467"/>
    <lineage>
        <taxon>Eukaryota</taxon>
        <taxon>Fungi</taxon>
        <taxon>Dikarya</taxon>
        <taxon>Ascomycota</taxon>
        <taxon>Pezizomycotina</taxon>
        <taxon>Sordariomycetes</taxon>
        <taxon>Hypocreomycetidae</taxon>
        <taxon>Glomerellales</taxon>
        <taxon>Glomerellaceae</taxon>
        <taxon>Colletotrichum</taxon>
        <taxon>Colletotrichum truncatum species complex</taxon>
    </lineage>
</organism>
<accession>A0ACC3YKN3</accession>
<protein>
    <submittedName>
        <fullName evidence="1">Uncharacterized protein</fullName>
    </submittedName>
</protein>
<dbReference type="Proteomes" id="UP000805649">
    <property type="component" value="Unassembled WGS sequence"/>
</dbReference>
<keyword evidence="2" id="KW-1185">Reference proteome</keyword>
<name>A0ACC3YKN3_COLTU</name>
<evidence type="ECO:0000313" key="1">
    <source>
        <dbReference type="EMBL" id="KAL0932468.1"/>
    </source>
</evidence>
<dbReference type="EMBL" id="VUJX02000009">
    <property type="protein sequence ID" value="KAL0932468.1"/>
    <property type="molecule type" value="Genomic_DNA"/>
</dbReference>
<proteinExistence type="predicted"/>
<gene>
    <name evidence="1" type="ORF">CTRU02_213421</name>
</gene>